<organism evidence="2 3">
    <name type="scientific">Hibiscus sabdariffa</name>
    <name type="common">roselle</name>
    <dbReference type="NCBI Taxonomy" id="183260"/>
    <lineage>
        <taxon>Eukaryota</taxon>
        <taxon>Viridiplantae</taxon>
        <taxon>Streptophyta</taxon>
        <taxon>Embryophyta</taxon>
        <taxon>Tracheophyta</taxon>
        <taxon>Spermatophyta</taxon>
        <taxon>Magnoliopsida</taxon>
        <taxon>eudicotyledons</taxon>
        <taxon>Gunneridae</taxon>
        <taxon>Pentapetalae</taxon>
        <taxon>rosids</taxon>
        <taxon>malvids</taxon>
        <taxon>Malvales</taxon>
        <taxon>Malvaceae</taxon>
        <taxon>Malvoideae</taxon>
        <taxon>Hibiscus</taxon>
    </lineage>
</organism>
<proteinExistence type="predicted"/>
<accession>A0ABR2DBZ8</accession>
<comment type="caution">
    <text evidence="2">The sequence shown here is derived from an EMBL/GenBank/DDBJ whole genome shotgun (WGS) entry which is preliminary data.</text>
</comment>
<sequence length="125" mass="14098">MDDEWWEGIYDSEGGVGVNDTPHPKHVPTSGNVVPSSSGIEEALEKSYYDVLKGTCPPSVNAQRSLNIPSCSTSNPKILSEREFALQYRKRFEEASKFLLSYGSLYIQEEAYGLKRKNPHLEDRE</sequence>
<evidence type="ECO:0000313" key="2">
    <source>
        <dbReference type="EMBL" id="KAK8534107.1"/>
    </source>
</evidence>
<name>A0ABR2DBZ8_9ROSI</name>
<gene>
    <name evidence="2" type="ORF">V6N12_047504</name>
</gene>
<evidence type="ECO:0000256" key="1">
    <source>
        <dbReference type="SAM" id="MobiDB-lite"/>
    </source>
</evidence>
<dbReference type="EMBL" id="JBBPBM010000032">
    <property type="protein sequence ID" value="KAK8534107.1"/>
    <property type="molecule type" value="Genomic_DNA"/>
</dbReference>
<feature type="region of interest" description="Disordered" evidence="1">
    <location>
        <begin position="13"/>
        <end position="37"/>
    </location>
</feature>
<evidence type="ECO:0000313" key="3">
    <source>
        <dbReference type="Proteomes" id="UP001472677"/>
    </source>
</evidence>
<keyword evidence="3" id="KW-1185">Reference proteome</keyword>
<reference evidence="2 3" key="1">
    <citation type="journal article" date="2024" name="G3 (Bethesda)">
        <title>Genome assembly of Hibiscus sabdariffa L. provides insights into metabolisms of medicinal natural products.</title>
        <authorList>
            <person name="Kim T."/>
        </authorList>
    </citation>
    <scope>NUCLEOTIDE SEQUENCE [LARGE SCALE GENOMIC DNA]</scope>
    <source>
        <strain evidence="2">TK-2024</strain>
        <tissue evidence="2">Old leaves</tissue>
    </source>
</reference>
<protein>
    <submittedName>
        <fullName evidence="2">Uncharacterized protein</fullName>
    </submittedName>
</protein>
<dbReference type="Proteomes" id="UP001472677">
    <property type="component" value="Unassembled WGS sequence"/>
</dbReference>